<proteinExistence type="predicted"/>
<dbReference type="RefSeq" id="XP_002788343.1">
    <property type="nucleotide sequence ID" value="XM_002788297.1"/>
</dbReference>
<reference evidence="1 2" key="1">
    <citation type="submission" date="2008-07" db="EMBL/GenBank/DDBJ databases">
        <authorList>
            <person name="El-Sayed N."/>
            <person name="Caler E."/>
            <person name="Inman J."/>
            <person name="Amedeo P."/>
            <person name="Hass B."/>
            <person name="Wortman J."/>
        </authorList>
    </citation>
    <scope>NUCLEOTIDE SEQUENCE [LARGE SCALE GENOMIC DNA]</scope>
    <source>
        <strain evidence="2">ATCC 50983 / TXsc</strain>
    </source>
</reference>
<dbReference type="EMBL" id="GG670791">
    <property type="protein sequence ID" value="EER20139.1"/>
    <property type="molecule type" value="Genomic_DNA"/>
</dbReference>
<organism evidence="2">
    <name type="scientific">Perkinsus marinus (strain ATCC 50983 / TXsc)</name>
    <dbReference type="NCBI Taxonomy" id="423536"/>
    <lineage>
        <taxon>Eukaryota</taxon>
        <taxon>Sar</taxon>
        <taxon>Alveolata</taxon>
        <taxon>Perkinsozoa</taxon>
        <taxon>Perkinsea</taxon>
        <taxon>Perkinsida</taxon>
        <taxon>Perkinsidae</taxon>
        <taxon>Perkinsus</taxon>
    </lineage>
</organism>
<gene>
    <name evidence="1" type="ORF">Pmar_PMAR026729</name>
</gene>
<dbReference type="OrthoDB" id="424012at2759"/>
<feature type="non-terminal residue" evidence="1">
    <location>
        <position position="51"/>
    </location>
</feature>
<dbReference type="AlphaFoldDB" id="C5K5X8"/>
<dbReference type="Proteomes" id="UP000007800">
    <property type="component" value="Unassembled WGS sequence"/>
</dbReference>
<sequence>YDPKMTGPAGGSLVRSILDYTEATRNAEDLDKARRAALESLPKCLKPITDW</sequence>
<evidence type="ECO:0000313" key="1">
    <source>
        <dbReference type="EMBL" id="EER20139.1"/>
    </source>
</evidence>
<dbReference type="GeneID" id="9053649"/>
<accession>C5K5X8</accession>
<feature type="non-terminal residue" evidence="1">
    <location>
        <position position="1"/>
    </location>
</feature>
<dbReference type="InParanoid" id="C5K5X8"/>
<protein>
    <submittedName>
        <fullName evidence="1">Uncharacterized protein</fullName>
    </submittedName>
</protein>
<keyword evidence="2" id="KW-1185">Reference proteome</keyword>
<name>C5K5X8_PERM5</name>
<evidence type="ECO:0000313" key="2">
    <source>
        <dbReference type="Proteomes" id="UP000007800"/>
    </source>
</evidence>